<dbReference type="AlphaFoldDB" id="A0ABD1C216"/>
<reference evidence="3 4" key="1">
    <citation type="submission" date="2024-04" db="EMBL/GenBank/DDBJ databases">
        <title>Genome assembly C_amara_ONT_v2.</title>
        <authorList>
            <person name="Yant L."/>
            <person name="Moore C."/>
            <person name="Slenker M."/>
        </authorList>
    </citation>
    <scope>NUCLEOTIDE SEQUENCE [LARGE SCALE GENOMIC DNA]</scope>
    <source>
        <tissue evidence="3">Leaf</tissue>
    </source>
</reference>
<dbReference type="EMBL" id="JBANAX010000074">
    <property type="protein sequence ID" value="KAL1223485.1"/>
    <property type="molecule type" value="Genomic_DNA"/>
</dbReference>
<sequence>MRIWDLPLSCWDEEAFKGIGDSLGQVETVDVTEARVLVSVDVTKPLRFKKKVITDKGDMVQVALFYEKLHRYCDTCFMISHEEKDCALLTDHQVQAKPRLRYEDRGDTRRNHVPGEEQRGSRREFLRRINRDQSRSQRPAVKDRIEKARGQNKASKVVDVRDQRDSGSRRDSSSSRRHVRRNLYQSDEYENGETRNSVWQQLGTERATHNPRTREQSIQASSNPQGSRDDGSKGKGSEAYPAINRRDLRTQRNGSRRVEEPFRIREPGEEEPNLKQWRNSR</sequence>
<dbReference type="PANTHER" id="PTHR31286">
    <property type="entry name" value="GLYCINE-RICH CELL WALL STRUCTURAL PROTEIN 1.8-LIKE"/>
    <property type="match status" value="1"/>
</dbReference>
<evidence type="ECO:0000256" key="1">
    <source>
        <dbReference type="SAM" id="MobiDB-lite"/>
    </source>
</evidence>
<dbReference type="InterPro" id="IPR025836">
    <property type="entry name" value="Zn_knuckle_CX2CX4HX4C"/>
</dbReference>
<evidence type="ECO:0000313" key="4">
    <source>
        <dbReference type="Proteomes" id="UP001558713"/>
    </source>
</evidence>
<accession>A0ABD1C216</accession>
<feature type="compositionally biased region" description="Basic and acidic residues" evidence="1">
    <location>
        <begin position="156"/>
        <end position="174"/>
    </location>
</feature>
<organism evidence="3 4">
    <name type="scientific">Cardamine amara subsp. amara</name>
    <dbReference type="NCBI Taxonomy" id="228776"/>
    <lineage>
        <taxon>Eukaryota</taxon>
        <taxon>Viridiplantae</taxon>
        <taxon>Streptophyta</taxon>
        <taxon>Embryophyta</taxon>
        <taxon>Tracheophyta</taxon>
        <taxon>Spermatophyta</taxon>
        <taxon>Magnoliopsida</taxon>
        <taxon>eudicotyledons</taxon>
        <taxon>Gunneridae</taxon>
        <taxon>Pentapetalae</taxon>
        <taxon>rosids</taxon>
        <taxon>malvids</taxon>
        <taxon>Brassicales</taxon>
        <taxon>Brassicaceae</taxon>
        <taxon>Cardamineae</taxon>
        <taxon>Cardamine</taxon>
    </lineage>
</organism>
<evidence type="ECO:0000259" key="2">
    <source>
        <dbReference type="Pfam" id="PF14392"/>
    </source>
</evidence>
<dbReference type="Proteomes" id="UP001558713">
    <property type="component" value="Unassembled WGS sequence"/>
</dbReference>
<name>A0ABD1C216_CARAN</name>
<dbReference type="PANTHER" id="PTHR31286:SF178">
    <property type="entry name" value="DUF4283 DOMAIN-CONTAINING PROTEIN"/>
    <property type="match status" value="1"/>
</dbReference>
<protein>
    <recommendedName>
        <fullName evidence="2">Zinc knuckle CX2CX4HX4C domain-containing protein</fullName>
    </recommendedName>
</protein>
<comment type="caution">
    <text evidence="3">The sequence shown here is derived from an EMBL/GenBank/DDBJ whole genome shotgun (WGS) entry which is preliminary data.</text>
</comment>
<evidence type="ECO:0000313" key="3">
    <source>
        <dbReference type="EMBL" id="KAL1223485.1"/>
    </source>
</evidence>
<dbReference type="InterPro" id="IPR040256">
    <property type="entry name" value="At4g02000-like"/>
</dbReference>
<gene>
    <name evidence="3" type="ORF">V5N11_003542</name>
</gene>
<keyword evidence="4" id="KW-1185">Reference proteome</keyword>
<feature type="compositionally biased region" description="Basic and acidic residues" evidence="1">
    <location>
        <begin position="227"/>
        <end position="236"/>
    </location>
</feature>
<feature type="compositionally biased region" description="Polar residues" evidence="1">
    <location>
        <begin position="216"/>
        <end position="225"/>
    </location>
</feature>
<dbReference type="Pfam" id="PF14392">
    <property type="entry name" value="zf-CCHC_4"/>
    <property type="match status" value="1"/>
</dbReference>
<feature type="compositionally biased region" description="Basic and acidic residues" evidence="1">
    <location>
        <begin position="100"/>
        <end position="149"/>
    </location>
</feature>
<feature type="compositionally biased region" description="Basic and acidic residues" evidence="1">
    <location>
        <begin position="244"/>
        <end position="267"/>
    </location>
</feature>
<feature type="compositionally biased region" description="Basic and acidic residues" evidence="1">
    <location>
        <begin position="206"/>
        <end position="215"/>
    </location>
</feature>
<feature type="compositionally biased region" description="Polar residues" evidence="1">
    <location>
        <begin position="194"/>
        <end position="203"/>
    </location>
</feature>
<feature type="region of interest" description="Disordered" evidence="1">
    <location>
        <begin position="99"/>
        <end position="281"/>
    </location>
</feature>
<feature type="domain" description="Zinc knuckle CX2CX4HX4C" evidence="2">
    <location>
        <begin position="40"/>
        <end position="87"/>
    </location>
</feature>
<proteinExistence type="predicted"/>